<protein>
    <recommendedName>
        <fullName evidence="2">PIN domain-containing protein</fullName>
    </recommendedName>
</protein>
<dbReference type="EMBL" id="CP155573">
    <property type="protein sequence ID" value="XFO65149.1"/>
    <property type="molecule type" value="Genomic_DNA"/>
</dbReference>
<dbReference type="Pfam" id="PF13638">
    <property type="entry name" value="PIN_4"/>
    <property type="match status" value="1"/>
</dbReference>
<keyword evidence="4" id="KW-1185">Reference proteome</keyword>
<accession>A0ABZ3IHJ2</accession>
<feature type="domain" description="PIN" evidence="2">
    <location>
        <begin position="140"/>
        <end position="273"/>
    </location>
</feature>
<dbReference type="Proteomes" id="UP000216752">
    <property type="component" value="Chromosome"/>
</dbReference>
<sequence>MQSVIQYINTEVLSLKKQLNNLMEYSDIIRWNYSKIIMSGAGDYEWEELNDNGRKIQEQLLNDYKRFINLFRFLSTDLPNTQQNVLDISVQKVFNIIEQNGFLFKMNKEEEFNNAMKAIDLQLHLIAASYEVTDEYCLLIPDSNALVANPEIEKWNFEEIDRFKIVVLPIVANELDKVTTNNEQMQNKIKNKIIEYAKLGNIFEGVKINEQNIIKFAGSLQKTENPLAWLDINNNYDQVIASYFEIVRANPHTQVILITDNPILQAKALLANVAHIEPPVLKIDRKPATSTPSDSKPDVEQLNTMPANSKPAAKVMPKNSESDNKPVKVTIPPAIINPAGIRPTPKPKAPKPKPPKPRTKSKPNLDIFKPKR</sequence>
<name>A0ABZ3IHJ2_9FIRM</name>
<feature type="region of interest" description="Disordered" evidence="1">
    <location>
        <begin position="284"/>
        <end position="372"/>
    </location>
</feature>
<dbReference type="InterPro" id="IPR002716">
    <property type="entry name" value="PIN_dom"/>
</dbReference>
<evidence type="ECO:0000313" key="4">
    <source>
        <dbReference type="Proteomes" id="UP000216752"/>
    </source>
</evidence>
<evidence type="ECO:0000313" key="3">
    <source>
        <dbReference type="EMBL" id="XFO65149.1"/>
    </source>
</evidence>
<evidence type="ECO:0000256" key="1">
    <source>
        <dbReference type="SAM" id="MobiDB-lite"/>
    </source>
</evidence>
<dbReference type="RefSeq" id="WP_094605586.1">
    <property type="nucleotide sequence ID" value="NZ_CP155573.1"/>
</dbReference>
<organism evidence="3 4">
    <name type="scientific">Sporomusa silvacetica DSM 10669</name>
    <dbReference type="NCBI Taxonomy" id="1123289"/>
    <lineage>
        <taxon>Bacteria</taxon>
        <taxon>Bacillati</taxon>
        <taxon>Bacillota</taxon>
        <taxon>Negativicutes</taxon>
        <taxon>Selenomonadales</taxon>
        <taxon>Sporomusaceae</taxon>
        <taxon>Sporomusa</taxon>
    </lineage>
</organism>
<reference evidence="3" key="1">
    <citation type="submission" date="2024-05" db="EMBL/GenBank/DDBJ databases">
        <title>Isolation and characterization of Sporomusa carbonis sp. nov., a carboxydotrophic hydrogenogen in the genus of Sporomusa isolated from a charcoal burning pile.</title>
        <authorList>
            <person name="Boeer T."/>
            <person name="Rosenbaum F."/>
            <person name="Eysell L."/>
            <person name="Mueller V."/>
            <person name="Daniel R."/>
            <person name="Poehlein A."/>
        </authorList>
    </citation>
    <scope>NUCLEOTIDE SEQUENCE [LARGE SCALE GENOMIC DNA]</scope>
    <source>
        <strain evidence="3">DSM 10669</strain>
    </source>
</reference>
<proteinExistence type="predicted"/>
<gene>
    <name evidence="3" type="ORF">SPSIL_012580</name>
</gene>
<feature type="compositionally biased region" description="Basic residues" evidence="1">
    <location>
        <begin position="348"/>
        <end position="361"/>
    </location>
</feature>
<evidence type="ECO:0000259" key="2">
    <source>
        <dbReference type="Pfam" id="PF13638"/>
    </source>
</evidence>
<dbReference type="Gene3D" id="3.40.50.1010">
    <property type="entry name" value="5'-nuclease"/>
    <property type="match status" value="1"/>
</dbReference>